<dbReference type="Proteomes" id="UP000664096">
    <property type="component" value="Unassembled WGS sequence"/>
</dbReference>
<sequence>MSVHYLPGAEALRRRSDFEMPPPGRGRLPRIRNTFLTACLFVGGTFALTGLIYAPVLITKLRRVDALEIAGRHVSAAMFADDLLSLFWGAFILALAVTSFVAGAVLSVSGSFIRPHRRPLPWEDPRRHPAVLRLIGPER</sequence>
<protein>
    <submittedName>
        <fullName evidence="2">Uncharacterized protein</fullName>
    </submittedName>
</protein>
<evidence type="ECO:0000313" key="3">
    <source>
        <dbReference type="Proteomes" id="UP000664096"/>
    </source>
</evidence>
<proteinExistence type="predicted"/>
<dbReference type="RefSeq" id="WP_207143670.1">
    <property type="nucleotide sequence ID" value="NZ_JAEKJZ010000007.1"/>
</dbReference>
<feature type="transmembrane region" description="Helical" evidence="1">
    <location>
        <begin position="35"/>
        <end position="58"/>
    </location>
</feature>
<keyword evidence="1" id="KW-0812">Transmembrane</keyword>
<name>A0A939EKY5_9HYPH</name>
<evidence type="ECO:0000313" key="2">
    <source>
        <dbReference type="EMBL" id="MBN9673659.1"/>
    </source>
</evidence>
<keyword evidence="1" id="KW-0472">Membrane</keyword>
<evidence type="ECO:0000256" key="1">
    <source>
        <dbReference type="SAM" id="Phobius"/>
    </source>
</evidence>
<comment type="caution">
    <text evidence="2">The sequence shown here is derived from an EMBL/GenBank/DDBJ whole genome shotgun (WGS) entry which is preliminary data.</text>
</comment>
<gene>
    <name evidence="2" type="ORF">JF539_25100</name>
</gene>
<organism evidence="2 3">
    <name type="scientific">Roseibium aggregatum</name>
    <dbReference type="NCBI Taxonomy" id="187304"/>
    <lineage>
        <taxon>Bacteria</taxon>
        <taxon>Pseudomonadati</taxon>
        <taxon>Pseudomonadota</taxon>
        <taxon>Alphaproteobacteria</taxon>
        <taxon>Hyphomicrobiales</taxon>
        <taxon>Stappiaceae</taxon>
        <taxon>Roseibium</taxon>
    </lineage>
</organism>
<accession>A0A939EKY5</accession>
<keyword evidence="1" id="KW-1133">Transmembrane helix</keyword>
<dbReference type="AlphaFoldDB" id="A0A939EKY5"/>
<dbReference type="EMBL" id="JAEKJZ010000007">
    <property type="protein sequence ID" value="MBN9673659.1"/>
    <property type="molecule type" value="Genomic_DNA"/>
</dbReference>
<feature type="transmembrane region" description="Helical" evidence="1">
    <location>
        <begin position="86"/>
        <end position="108"/>
    </location>
</feature>
<reference evidence="2" key="1">
    <citation type="submission" date="2020-12" db="EMBL/GenBank/DDBJ databases">
        <title>Oil enriched cultivation method for isolating marine PHA-producing bacteria.</title>
        <authorList>
            <person name="Zheng W."/>
            <person name="Yu S."/>
            <person name="Huang Y."/>
        </authorList>
    </citation>
    <scope>NUCLEOTIDE SEQUENCE</scope>
    <source>
        <strain evidence="2">SY-2-12</strain>
    </source>
</reference>